<dbReference type="GO" id="GO:0009425">
    <property type="term" value="C:bacterial-type flagellum basal body"/>
    <property type="evidence" value="ECO:0007669"/>
    <property type="project" value="InterPro"/>
</dbReference>
<dbReference type="Pfam" id="PF03748">
    <property type="entry name" value="FliL"/>
    <property type="match status" value="1"/>
</dbReference>
<evidence type="ECO:0000256" key="9">
    <source>
        <dbReference type="ARBA" id="ARBA00023136"/>
    </source>
</evidence>
<evidence type="ECO:0000256" key="2">
    <source>
        <dbReference type="ARBA" id="ARBA00004162"/>
    </source>
</evidence>
<dbReference type="RefSeq" id="WP_048672865.1">
    <property type="nucleotide sequence ID" value="NZ_CBTJ020000040.1"/>
</dbReference>
<evidence type="ECO:0000256" key="11">
    <source>
        <dbReference type="SAM" id="MobiDB-lite"/>
    </source>
</evidence>
<evidence type="ECO:0000313" key="13">
    <source>
        <dbReference type="Proteomes" id="UP000035760"/>
    </source>
</evidence>
<keyword evidence="12" id="KW-0966">Cell projection</keyword>
<evidence type="ECO:0000256" key="5">
    <source>
        <dbReference type="ARBA" id="ARBA00022500"/>
    </source>
</evidence>
<keyword evidence="10" id="KW-0997">Cell inner membrane</keyword>
<keyword evidence="8" id="KW-1133">Transmembrane helix</keyword>
<gene>
    <name evidence="12" type="ORF">BN873_330026</name>
</gene>
<keyword evidence="9 10" id="KW-0472">Membrane</keyword>
<evidence type="ECO:0000256" key="3">
    <source>
        <dbReference type="ARBA" id="ARBA00008281"/>
    </source>
</evidence>
<keyword evidence="12" id="KW-0969">Cilium</keyword>
<evidence type="ECO:0000256" key="6">
    <source>
        <dbReference type="ARBA" id="ARBA00022692"/>
    </source>
</evidence>
<keyword evidence="7 10" id="KW-0283">Flagellar rotation</keyword>
<protein>
    <recommendedName>
        <fullName evidence="10">Flagellar protein FliL</fullName>
    </recommendedName>
</protein>
<evidence type="ECO:0000256" key="8">
    <source>
        <dbReference type="ARBA" id="ARBA00022989"/>
    </source>
</evidence>
<dbReference type="GO" id="GO:0006935">
    <property type="term" value="P:chemotaxis"/>
    <property type="evidence" value="ECO:0007669"/>
    <property type="project" value="UniProtKB-KW"/>
</dbReference>
<comment type="similarity">
    <text evidence="3 10">Belongs to the FliL family.</text>
</comment>
<comment type="subcellular location">
    <subcellularLocation>
        <location evidence="10">Cell inner membrane</location>
    </subcellularLocation>
    <subcellularLocation>
        <location evidence="2">Cell membrane</location>
        <topology evidence="2">Single-pass membrane protein</topology>
    </subcellularLocation>
</comment>
<evidence type="ECO:0000256" key="10">
    <source>
        <dbReference type="RuleBase" id="RU364125"/>
    </source>
</evidence>
<evidence type="ECO:0000256" key="1">
    <source>
        <dbReference type="ARBA" id="ARBA00002254"/>
    </source>
</evidence>
<keyword evidence="13" id="KW-1185">Reference proteome</keyword>
<keyword evidence="12" id="KW-0282">Flagellum</keyword>
<dbReference type="GO" id="GO:0071978">
    <property type="term" value="P:bacterial-type flagellum-dependent swarming motility"/>
    <property type="evidence" value="ECO:0007669"/>
    <property type="project" value="TreeGrafter"/>
</dbReference>
<dbReference type="STRING" id="1400863.BN873_330026"/>
<proteinExistence type="inferred from homology"/>
<dbReference type="Proteomes" id="UP000035760">
    <property type="component" value="Unassembled WGS sequence"/>
</dbReference>
<dbReference type="OrthoDB" id="5616092at2"/>
<reference evidence="12" key="1">
    <citation type="submission" date="2013-07" db="EMBL/GenBank/DDBJ databases">
        <authorList>
            <person name="McIlroy S."/>
        </authorList>
    </citation>
    <scope>NUCLEOTIDE SEQUENCE [LARGE SCALE GENOMIC DNA]</scope>
    <source>
        <strain evidence="12">Run_A_D11</strain>
    </source>
</reference>
<evidence type="ECO:0000313" key="12">
    <source>
        <dbReference type="EMBL" id="CDI02549.1"/>
    </source>
</evidence>
<comment type="function">
    <text evidence="1 10">Controls the rotational direction of flagella during chemotaxis.</text>
</comment>
<organism evidence="12 13">
    <name type="scientific">Candidatus Competibacter denitrificans Run_A_D11</name>
    <dbReference type="NCBI Taxonomy" id="1400863"/>
    <lineage>
        <taxon>Bacteria</taxon>
        <taxon>Pseudomonadati</taxon>
        <taxon>Pseudomonadota</taxon>
        <taxon>Gammaproteobacteria</taxon>
        <taxon>Candidatus Competibacteraceae</taxon>
        <taxon>Candidatus Competibacter</taxon>
    </lineage>
</organism>
<comment type="caution">
    <text evidence="12">The sequence shown here is derived from an EMBL/GenBank/DDBJ whole genome shotgun (WGS) entry which is preliminary data.</text>
</comment>
<dbReference type="GO" id="GO:0005886">
    <property type="term" value="C:plasma membrane"/>
    <property type="evidence" value="ECO:0007669"/>
    <property type="project" value="UniProtKB-SubCell"/>
</dbReference>
<keyword evidence="5 10" id="KW-0145">Chemotaxis</keyword>
<evidence type="ECO:0000256" key="4">
    <source>
        <dbReference type="ARBA" id="ARBA00022475"/>
    </source>
</evidence>
<dbReference type="EMBL" id="CBTJ020000040">
    <property type="protein sequence ID" value="CDI02549.1"/>
    <property type="molecule type" value="Genomic_DNA"/>
</dbReference>
<dbReference type="AlphaFoldDB" id="W6M7F3"/>
<dbReference type="PANTHER" id="PTHR35091:SF2">
    <property type="entry name" value="FLAGELLAR PROTEIN FLIL"/>
    <property type="match status" value="1"/>
</dbReference>
<sequence length="194" mass="20981">MAQKDEAKAPAKKGAGIMKILFLLLAAVLLVSGAVGATLYYTGALHKTAEVAQEEEEPPAPKAAEGHGSKPAKAQRKAKAGGHGETAARAPIYQALDPPFIVNFEDQGVLRYLQIGLSVMAREQQIIDAVNNNMPQIRNNLILLFGGQKLETFNGNEGRERLRTQALEQIQAVLNEEIGEPGIEAIYYTAFVMQ</sequence>
<name>W6M7F3_9GAMM</name>
<dbReference type="InterPro" id="IPR005503">
    <property type="entry name" value="FliL"/>
</dbReference>
<keyword evidence="6" id="KW-0812">Transmembrane</keyword>
<reference evidence="12" key="2">
    <citation type="submission" date="2014-03" db="EMBL/GenBank/DDBJ databases">
        <title>Candidatus Competibacter-lineage genomes retrieved from metagenomes reveal functional metabolic diversity.</title>
        <authorList>
            <person name="McIlroy S.J."/>
            <person name="Albertsen M."/>
            <person name="Andresen E.K."/>
            <person name="Saunders A.M."/>
            <person name="Kristiansen R."/>
            <person name="Stokholm-Bjerregaard M."/>
            <person name="Nielsen K.L."/>
            <person name="Nielsen P.H."/>
        </authorList>
    </citation>
    <scope>NUCLEOTIDE SEQUENCE</scope>
    <source>
        <strain evidence="12">Run_A_D11</strain>
    </source>
</reference>
<dbReference type="PANTHER" id="PTHR35091">
    <property type="entry name" value="FLAGELLAR PROTEIN FLIL"/>
    <property type="match status" value="1"/>
</dbReference>
<feature type="region of interest" description="Disordered" evidence="11">
    <location>
        <begin position="52"/>
        <end position="83"/>
    </location>
</feature>
<keyword evidence="4" id="KW-1003">Cell membrane</keyword>
<evidence type="ECO:0000256" key="7">
    <source>
        <dbReference type="ARBA" id="ARBA00022779"/>
    </source>
</evidence>
<accession>W6M7F3</accession>